<dbReference type="InterPro" id="IPR016187">
    <property type="entry name" value="CTDL_fold"/>
</dbReference>
<dbReference type="InterPro" id="IPR016186">
    <property type="entry name" value="C-type_lectin-like/link_sf"/>
</dbReference>
<dbReference type="SUPFAM" id="SSF56436">
    <property type="entry name" value="C-type lectin-like"/>
    <property type="match status" value="1"/>
</dbReference>
<keyword evidence="2" id="KW-1185">Reference proteome</keyword>
<accession>A0AAV7XWE8</accession>
<gene>
    <name evidence="1" type="ORF">ONE63_006796</name>
</gene>
<comment type="caution">
    <text evidence="1">The sequence shown here is derived from an EMBL/GenBank/DDBJ whole genome shotgun (WGS) entry which is preliminary data.</text>
</comment>
<reference evidence="1" key="1">
    <citation type="submission" date="2022-12" db="EMBL/GenBank/DDBJ databases">
        <title>Chromosome-level genome assembly of the bean flower thrips Megalurothrips usitatus.</title>
        <authorList>
            <person name="Ma L."/>
            <person name="Liu Q."/>
            <person name="Li H."/>
            <person name="Cai W."/>
        </authorList>
    </citation>
    <scope>NUCLEOTIDE SEQUENCE</scope>
    <source>
        <strain evidence="1">Cailab_2022a</strain>
    </source>
</reference>
<name>A0AAV7XWE8_9NEOP</name>
<dbReference type="Gene3D" id="3.10.100.10">
    <property type="entry name" value="Mannose-Binding Protein A, subunit A"/>
    <property type="match status" value="1"/>
</dbReference>
<sequence length="100" mass="11242">MAVNGTRRRYSCPARFIRMGNSCYFMSAYMASWHEAHFKCRGMGAVLAAFEKRSENHNMRKYLMREELGTCGCVSLAAGVLRAPRPAPRSPDPLPSVSLR</sequence>
<organism evidence="1 2">
    <name type="scientific">Megalurothrips usitatus</name>
    <name type="common">bean blossom thrips</name>
    <dbReference type="NCBI Taxonomy" id="439358"/>
    <lineage>
        <taxon>Eukaryota</taxon>
        <taxon>Metazoa</taxon>
        <taxon>Ecdysozoa</taxon>
        <taxon>Arthropoda</taxon>
        <taxon>Hexapoda</taxon>
        <taxon>Insecta</taxon>
        <taxon>Pterygota</taxon>
        <taxon>Neoptera</taxon>
        <taxon>Paraneoptera</taxon>
        <taxon>Thysanoptera</taxon>
        <taxon>Terebrantia</taxon>
        <taxon>Thripoidea</taxon>
        <taxon>Thripidae</taxon>
        <taxon>Megalurothrips</taxon>
    </lineage>
</organism>
<evidence type="ECO:0000313" key="1">
    <source>
        <dbReference type="EMBL" id="KAJ1528381.1"/>
    </source>
</evidence>
<proteinExistence type="predicted"/>
<evidence type="ECO:0000313" key="2">
    <source>
        <dbReference type="Proteomes" id="UP001075354"/>
    </source>
</evidence>
<dbReference type="Proteomes" id="UP001075354">
    <property type="component" value="Chromosome 4"/>
</dbReference>
<dbReference type="AlphaFoldDB" id="A0AAV7XWE8"/>
<protein>
    <submittedName>
        <fullName evidence="1">Uncharacterized protein</fullName>
    </submittedName>
</protein>
<dbReference type="EMBL" id="JAPTSV010000004">
    <property type="protein sequence ID" value="KAJ1528381.1"/>
    <property type="molecule type" value="Genomic_DNA"/>
</dbReference>